<organism evidence="2 5">
    <name type="scientific">Natronoglomus mannanivorans</name>
    <dbReference type="NCBI Taxonomy" id="2979990"/>
    <lineage>
        <taxon>Archaea</taxon>
        <taxon>Methanobacteriati</taxon>
        <taxon>Methanobacteriota</taxon>
        <taxon>Stenosarchaea group</taxon>
        <taxon>Halobacteria</taxon>
        <taxon>Halobacteriales</taxon>
        <taxon>Natrialbaceae</taxon>
        <taxon>Natronoglomus</taxon>
    </lineage>
</organism>
<dbReference type="RefSeq" id="WP_338002243.1">
    <property type="nucleotide sequence ID" value="NZ_JAOPKA010000001.1"/>
</dbReference>
<dbReference type="Proteomes" id="UP001320972">
    <property type="component" value="Unassembled WGS sequence"/>
</dbReference>
<sequence>MGQIKFDVPDEVEEDFRRAAMERFGYERGSLTKAGEAALREWADTHETMGSLSVPDSPVAAISGQLADVDTDSVDLQESVGSQMATNYIDDRNERDADEADSEC</sequence>
<evidence type="ECO:0000313" key="2">
    <source>
        <dbReference type="EMBL" id="MCU4740411.1"/>
    </source>
</evidence>
<dbReference type="AlphaFoldDB" id="A0AAP2YVS3"/>
<dbReference type="EMBL" id="JAOPKB010000001">
    <property type="protein sequence ID" value="MCU4971455.1"/>
    <property type="molecule type" value="Genomic_DNA"/>
</dbReference>
<dbReference type="EMBL" id="JAOPKA010000001">
    <property type="protein sequence ID" value="MCU4740411.1"/>
    <property type="molecule type" value="Genomic_DNA"/>
</dbReference>
<dbReference type="Proteomes" id="UP001321018">
    <property type="component" value="Unassembled WGS sequence"/>
</dbReference>
<evidence type="ECO:0000313" key="4">
    <source>
        <dbReference type="Proteomes" id="UP001320972"/>
    </source>
</evidence>
<accession>A0AAP2YVS3</accession>
<evidence type="ECO:0000313" key="3">
    <source>
        <dbReference type="EMBL" id="MCU4971455.1"/>
    </source>
</evidence>
<evidence type="ECO:0000313" key="5">
    <source>
        <dbReference type="Proteomes" id="UP001321018"/>
    </source>
</evidence>
<reference evidence="2 4" key="1">
    <citation type="submission" date="2022-09" db="EMBL/GenBank/DDBJ databases">
        <title>Enrichment on poylsaccharides allowed isolation of novel metabolic and taxonomic groups of Haloarchaea.</title>
        <authorList>
            <person name="Sorokin D.Y."/>
            <person name="Elcheninov A.G."/>
            <person name="Khizhniak T.V."/>
            <person name="Kolganova T.V."/>
            <person name="Kublanov I.V."/>
        </authorList>
    </citation>
    <scope>NUCLEOTIDE SEQUENCE</scope>
    <source>
        <strain evidence="3 4">AArc-m2/3/4</strain>
        <strain evidence="2">AArc-xg1-1</strain>
    </source>
</reference>
<keyword evidence="4" id="KW-1185">Reference proteome</keyword>
<comment type="caution">
    <text evidence="2">The sequence shown here is derived from an EMBL/GenBank/DDBJ whole genome shotgun (WGS) entry which is preliminary data.</text>
</comment>
<protein>
    <submittedName>
        <fullName evidence="2">Uncharacterized protein</fullName>
    </submittedName>
</protein>
<proteinExistence type="predicted"/>
<name>A0AAP2YVS3_9EURY</name>
<evidence type="ECO:0000256" key="1">
    <source>
        <dbReference type="SAM" id="MobiDB-lite"/>
    </source>
</evidence>
<feature type="region of interest" description="Disordered" evidence="1">
    <location>
        <begin position="79"/>
        <end position="104"/>
    </location>
</feature>
<gene>
    <name evidence="3" type="ORF">OB955_01700</name>
    <name evidence="2" type="ORF">OB960_03245</name>
</gene>